<evidence type="ECO:0000256" key="8">
    <source>
        <dbReference type="ARBA" id="ARBA00023136"/>
    </source>
</evidence>
<feature type="domain" description="Cytochrome c" evidence="11">
    <location>
        <begin position="165"/>
        <end position="274"/>
    </location>
</feature>
<feature type="domain" description="Cytochrome c" evidence="11">
    <location>
        <begin position="21"/>
        <end position="123"/>
    </location>
</feature>
<dbReference type="Proteomes" id="UP001438953">
    <property type="component" value="Unassembled WGS sequence"/>
</dbReference>
<dbReference type="InterPro" id="IPR014353">
    <property type="entry name" value="Membr-bd_ADH_cyt_c"/>
</dbReference>
<comment type="caution">
    <text evidence="12">The sequence shown here is derived from an EMBL/GenBank/DDBJ whole genome shotgun (WGS) entry which is preliminary data.</text>
</comment>
<evidence type="ECO:0000313" key="12">
    <source>
        <dbReference type="EMBL" id="MER5172353.1"/>
    </source>
</evidence>
<protein>
    <submittedName>
        <fullName evidence="12">Cytochrome c</fullName>
    </submittedName>
</protein>
<feature type="chain" id="PRO_5045885875" evidence="10">
    <location>
        <begin position="18"/>
        <end position="404"/>
    </location>
</feature>
<dbReference type="PANTHER" id="PTHR35008">
    <property type="entry name" value="BLL4482 PROTEIN-RELATED"/>
    <property type="match status" value="1"/>
</dbReference>
<keyword evidence="8" id="KW-0472">Membrane</keyword>
<name>A0ABV1SHI8_9RHOB</name>
<gene>
    <name evidence="12" type="ORF">VSX56_11270</name>
</gene>
<keyword evidence="4 9" id="KW-0479">Metal-binding</keyword>
<evidence type="ECO:0000256" key="2">
    <source>
        <dbReference type="ARBA" id="ARBA00022475"/>
    </source>
</evidence>
<evidence type="ECO:0000256" key="5">
    <source>
        <dbReference type="ARBA" id="ARBA00022729"/>
    </source>
</evidence>
<dbReference type="PROSITE" id="PS51007">
    <property type="entry name" value="CYTC"/>
    <property type="match status" value="3"/>
</dbReference>
<reference evidence="12 13" key="2">
    <citation type="submission" date="2024-06" db="EMBL/GenBank/DDBJ databases">
        <title>Thioclava kandeliae sp. nov. from a rhizosphere soil sample of Kandelia candel in a mangrove.</title>
        <authorList>
            <person name="Mu T."/>
        </authorList>
    </citation>
    <scope>NUCLEOTIDE SEQUENCE [LARGE SCALE GENOMIC DNA]</scope>
    <source>
        <strain evidence="12 13">CPCC 100088</strain>
    </source>
</reference>
<evidence type="ECO:0000256" key="3">
    <source>
        <dbReference type="ARBA" id="ARBA00022617"/>
    </source>
</evidence>
<keyword evidence="6" id="KW-0677">Repeat</keyword>
<dbReference type="Pfam" id="PF00034">
    <property type="entry name" value="Cytochrom_C"/>
    <property type="match status" value="2"/>
</dbReference>
<keyword evidence="3 9" id="KW-0349">Heme</keyword>
<keyword evidence="5 10" id="KW-0732">Signal</keyword>
<evidence type="ECO:0000256" key="1">
    <source>
        <dbReference type="ARBA" id="ARBA00004236"/>
    </source>
</evidence>
<feature type="domain" description="Cytochrome c" evidence="11">
    <location>
        <begin position="292"/>
        <end position="382"/>
    </location>
</feature>
<evidence type="ECO:0000259" key="11">
    <source>
        <dbReference type="PROSITE" id="PS51007"/>
    </source>
</evidence>
<evidence type="ECO:0000256" key="9">
    <source>
        <dbReference type="PROSITE-ProRule" id="PRU00433"/>
    </source>
</evidence>
<keyword evidence="2" id="KW-1003">Cell membrane</keyword>
<keyword evidence="13" id="KW-1185">Reference proteome</keyword>
<sequence length="404" mass="42185">MKPVLIAALLAGTAAHAQDFNAVEKGRKLAITADCAACHTGDAGEFAGGVPLETPFGTLVGSNITPDQATGIGRWTKEEFRRAVKSGKAADGHLLYPAMPYTDYANMTDADVDAIYDYLQTVPAVHNEVEENQLPFPLNMRVALYGWNLVNQTDATYETNPDKSEEWNKGRYIVMGPGHCAACHSPRNLTGGEKTGDDFLTGATLENWHAPDITADPRLGVGGWSEDEIIAYLKTGHNAYDTASGPMAEEVALSSSKWSDGDLASVAAYLKEGEVDAPASAKAPDPLDAQSASMQAGAAIYGDRCSACHAADGKGVAGLYPRLSGAPLVVADDPTSLGRVVLAGSQAGATAAAPTGPVMPSFGATLDNAQVAAVLDYIRNSWGNAAPAVDTGDMASLRKDLQTQ</sequence>
<feature type="signal peptide" evidence="10">
    <location>
        <begin position="1"/>
        <end position="17"/>
    </location>
</feature>
<keyword evidence="7 9" id="KW-0408">Iron</keyword>
<evidence type="ECO:0000256" key="7">
    <source>
        <dbReference type="ARBA" id="ARBA00023004"/>
    </source>
</evidence>
<dbReference type="PIRSF" id="PIRSF000018">
    <property type="entry name" value="Mb_ADH_cyt_c"/>
    <property type="match status" value="1"/>
</dbReference>
<dbReference type="RefSeq" id="WP_350937138.1">
    <property type="nucleotide sequence ID" value="NZ_JAYWLC010000008.1"/>
</dbReference>
<evidence type="ECO:0000256" key="6">
    <source>
        <dbReference type="ARBA" id="ARBA00022737"/>
    </source>
</evidence>
<reference evidence="12 13" key="1">
    <citation type="submission" date="2024-01" db="EMBL/GenBank/DDBJ databases">
        <authorList>
            <person name="Deng Y."/>
            <person name="Su J."/>
        </authorList>
    </citation>
    <scope>NUCLEOTIDE SEQUENCE [LARGE SCALE GENOMIC DNA]</scope>
    <source>
        <strain evidence="12 13">CPCC 100088</strain>
    </source>
</reference>
<dbReference type="EMBL" id="JAYWLC010000008">
    <property type="protein sequence ID" value="MER5172353.1"/>
    <property type="molecule type" value="Genomic_DNA"/>
</dbReference>
<comment type="subcellular location">
    <subcellularLocation>
        <location evidence="1">Cell membrane</location>
    </subcellularLocation>
</comment>
<dbReference type="Gene3D" id="1.10.760.10">
    <property type="entry name" value="Cytochrome c-like domain"/>
    <property type="match status" value="2"/>
</dbReference>
<evidence type="ECO:0000256" key="10">
    <source>
        <dbReference type="SAM" id="SignalP"/>
    </source>
</evidence>
<dbReference type="InterPro" id="IPR036909">
    <property type="entry name" value="Cyt_c-like_dom_sf"/>
</dbReference>
<dbReference type="InterPro" id="IPR051459">
    <property type="entry name" value="Cytochrome_c-type_DH"/>
</dbReference>
<evidence type="ECO:0000256" key="4">
    <source>
        <dbReference type="ARBA" id="ARBA00022723"/>
    </source>
</evidence>
<accession>A0ABV1SHI8</accession>
<dbReference type="PANTHER" id="PTHR35008:SF8">
    <property type="entry name" value="ALCOHOL DEHYDROGENASE CYTOCHROME C SUBUNIT"/>
    <property type="match status" value="1"/>
</dbReference>
<dbReference type="InterPro" id="IPR009056">
    <property type="entry name" value="Cyt_c-like_dom"/>
</dbReference>
<evidence type="ECO:0000313" key="13">
    <source>
        <dbReference type="Proteomes" id="UP001438953"/>
    </source>
</evidence>
<proteinExistence type="predicted"/>
<dbReference type="SUPFAM" id="SSF46626">
    <property type="entry name" value="Cytochrome c"/>
    <property type="match status" value="3"/>
</dbReference>
<organism evidence="12 13">
    <name type="scientific">Thioclava kandeliae</name>
    <dbReference type="NCBI Taxonomy" id="3070818"/>
    <lineage>
        <taxon>Bacteria</taxon>
        <taxon>Pseudomonadati</taxon>
        <taxon>Pseudomonadota</taxon>
        <taxon>Alphaproteobacteria</taxon>
        <taxon>Rhodobacterales</taxon>
        <taxon>Paracoccaceae</taxon>
        <taxon>Thioclava</taxon>
    </lineage>
</organism>